<name>A0A9P9INH8_9PLEO</name>
<dbReference type="EMBL" id="JAGMWT010000006">
    <property type="protein sequence ID" value="KAH7126811.1"/>
    <property type="molecule type" value="Genomic_DNA"/>
</dbReference>
<evidence type="ECO:0000313" key="3">
    <source>
        <dbReference type="Proteomes" id="UP000700596"/>
    </source>
</evidence>
<reference evidence="2" key="1">
    <citation type="journal article" date="2021" name="Nat. Commun.">
        <title>Genetic determinants of endophytism in the Arabidopsis root mycobiome.</title>
        <authorList>
            <person name="Mesny F."/>
            <person name="Miyauchi S."/>
            <person name="Thiergart T."/>
            <person name="Pickel B."/>
            <person name="Atanasova L."/>
            <person name="Karlsson M."/>
            <person name="Huettel B."/>
            <person name="Barry K.W."/>
            <person name="Haridas S."/>
            <person name="Chen C."/>
            <person name="Bauer D."/>
            <person name="Andreopoulos W."/>
            <person name="Pangilinan J."/>
            <person name="LaButti K."/>
            <person name="Riley R."/>
            <person name="Lipzen A."/>
            <person name="Clum A."/>
            <person name="Drula E."/>
            <person name="Henrissat B."/>
            <person name="Kohler A."/>
            <person name="Grigoriev I.V."/>
            <person name="Martin F.M."/>
            <person name="Hacquard S."/>
        </authorList>
    </citation>
    <scope>NUCLEOTIDE SEQUENCE</scope>
    <source>
        <strain evidence="2">MPI-CAGE-CH-0243</strain>
    </source>
</reference>
<sequence length="78" mass="9041">MDAVLRCAMLCFLGQLGSGEEKAKRKMREGTWWSRCSSGKRETCFTYPCYFGINNSGSMREAFRRVGVFDMDMVFCWI</sequence>
<keyword evidence="1" id="KW-0732">Signal</keyword>
<protein>
    <recommendedName>
        <fullName evidence="4">Secreted protein</fullName>
    </recommendedName>
</protein>
<keyword evidence="3" id="KW-1185">Reference proteome</keyword>
<evidence type="ECO:0000313" key="2">
    <source>
        <dbReference type="EMBL" id="KAH7126811.1"/>
    </source>
</evidence>
<accession>A0A9P9INH8</accession>
<gene>
    <name evidence="2" type="ORF">B0J11DRAFT_286868</name>
</gene>
<organism evidence="2 3">
    <name type="scientific">Dendryphion nanum</name>
    <dbReference type="NCBI Taxonomy" id="256645"/>
    <lineage>
        <taxon>Eukaryota</taxon>
        <taxon>Fungi</taxon>
        <taxon>Dikarya</taxon>
        <taxon>Ascomycota</taxon>
        <taxon>Pezizomycotina</taxon>
        <taxon>Dothideomycetes</taxon>
        <taxon>Pleosporomycetidae</taxon>
        <taxon>Pleosporales</taxon>
        <taxon>Torulaceae</taxon>
        <taxon>Dendryphion</taxon>
    </lineage>
</organism>
<proteinExistence type="predicted"/>
<dbReference type="Proteomes" id="UP000700596">
    <property type="component" value="Unassembled WGS sequence"/>
</dbReference>
<comment type="caution">
    <text evidence="2">The sequence shown here is derived from an EMBL/GenBank/DDBJ whole genome shotgun (WGS) entry which is preliminary data.</text>
</comment>
<evidence type="ECO:0000256" key="1">
    <source>
        <dbReference type="SAM" id="SignalP"/>
    </source>
</evidence>
<evidence type="ECO:0008006" key="4">
    <source>
        <dbReference type="Google" id="ProtNLM"/>
    </source>
</evidence>
<feature type="signal peptide" evidence="1">
    <location>
        <begin position="1"/>
        <end position="19"/>
    </location>
</feature>
<feature type="chain" id="PRO_5040176554" description="Secreted protein" evidence="1">
    <location>
        <begin position="20"/>
        <end position="78"/>
    </location>
</feature>
<dbReference type="AlphaFoldDB" id="A0A9P9INH8"/>